<evidence type="ECO:0000313" key="2">
    <source>
        <dbReference type="Proteomes" id="UP001252875"/>
    </source>
</evidence>
<evidence type="ECO:0000313" key="1">
    <source>
        <dbReference type="EMBL" id="MDT2601786.1"/>
    </source>
</evidence>
<proteinExistence type="predicted"/>
<dbReference type="PANTHER" id="PTHR36439">
    <property type="entry name" value="BLL4334 PROTEIN"/>
    <property type="match status" value="1"/>
</dbReference>
<dbReference type="PIRSF" id="PIRSF008502">
    <property type="entry name" value="UCP008502"/>
    <property type="match status" value="1"/>
</dbReference>
<accession>A0ABU3F6K3</accession>
<comment type="caution">
    <text evidence="1">The sequence shown here is derived from an EMBL/GenBank/DDBJ whole genome shotgun (WGS) entry which is preliminary data.</text>
</comment>
<dbReference type="Gene3D" id="3.30.70.1280">
    <property type="entry name" value="SP0830-like domains"/>
    <property type="match status" value="1"/>
</dbReference>
<protein>
    <submittedName>
        <fullName evidence="1">DUF1697 domain-containing protein</fullName>
    </submittedName>
</protein>
<dbReference type="Pfam" id="PF08002">
    <property type="entry name" value="DUF1697"/>
    <property type="match status" value="1"/>
</dbReference>
<sequence length="181" mass="20388">MKKYIALLRGINISGKNKIAMPLLKSAFEEIGFSEVVTYINSGNVIFSSPSENKAELIQTCEAVIADKFNLTIPVTVVAVDELIEIIRRAPDWWDHEKETIHYAIFMIAPMTVEEVFAAVGEIKPEYEKIAHHGEVIFWSAPRKTFNKARWSKIASSSVNNHVTIRNANTVNKLLLMSQAQ</sequence>
<dbReference type="RefSeq" id="WP_221676314.1">
    <property type="nucleotide sequence ID" value="NZ_JARPYF010000013.1"/>
</dbReference>
<gene>
    <name evidence="1" type="ORF">P7D85_18560</name>
</gene>
<dbReference type="Gene3D" id="3.30.70.1260">
    <property type="entry name" value="bacterial protein sp0830 like"/>
    <property type="match status" value="1"/>
</dbReference>
<reference evidence="1 2" key="1">
    <citation type="submission" date="2023-03" db="EMBL/GenBank/DDBJ databases">
        <authorList>
            <person name="Shen W."/>
            <person name="Cai J."/>
        </authorList>
    </citation>
    <scope>NUCLEOTIDE SEQUENCE [LARGE SCALE GENOMIC DNA]</scope>
    <source>
        <strain evidence="1 2">D6-4</strain>
    </source>
</reference>
<name>A0ABU3F6K3_9ENTE</name>
<dbReference type="InterPro" id="IPR012545">
    <property type="entry name" value="DUF1697"/>
</dbReference>
<dbReference type="Proteomes" id="UP001252875">
    <property type="component" value="Unassembled WGS sequence"/>
</dbReference>
<dbReference type="SUPFAM" id="SSF160379">
    <property type="entry name" value="SP0830-like"/>
    <property type="match status" value="1"/>
</dbReference>
<organism evidence="1 2">
    <name type="scientific">Enterococcus hulanensis</name>
    <dbReference type="NCBI Taxonomy" id="2559929"/>
    <lineage>
        <taxon>Bacteria</taxon>
        <taxon>Bacillati</taxon>
        <taxon>Bacillota</taxon>
        <taxon>Bacilli</taxon>
        <taxon>Lactobacillales</taxon>
        <taxon>Enterococcaceae</taxon>
        <taxon>Enterococcus</taxon>
    </lineage>
</organism>
<dbReference type="PANTHER" id="PTHR36439:SF1">
    <property type="entry name" value="DUF1697 DOMAIN-CONTAINING PROTEIN"/>
    <property type="match status" value="1"/>
</dbReference>
<dbReference type="EMBL" id="JARPYI010000013">
    <property type="protein sequence ID" value="MDT2601786.1"/>
    <property type="molecule type" value="Genomic_DNA"/>
</dbReference>
<keyword evidence="2" id="KW-1185">Reference proteome</keyword>